<keyword evidence="1" id="KW-0343">GTPase activation</keyword>
<evidence type="ECO:0000313" key="6">
    <source>
        <dbReference type="EnsemblMetazoa" id="OVOC12316.1"/>
    </source>
</evidence>
<dbReference type="Proteomes" id="UP000024404">
    <property type="component" value="Unassembled WGS sequence"/>
</dbReference>
<evidence type="ECO:0008006" key="8">
    <source>
        <dbReference type="Google" id="ProtNLM"/>
    </source>
</evidence>
<dbReference type="AlphaFoldDB" id="A0A8R1XNG2"/>
<dbReference type="GO" id="GO:1990502">
    <property type="term" value="P:dense core granule maturation"/>
    <property type="evidence" value="ECO:0007669"/>
    <property type="project" value="EnsemblMetazoa"/>
</dbReference>
<dbReference type="GO" id="GO:0005829">
    <property type="term" value="C:cytosol"/>
    <property type="evidence" value="ECO:0007669"/>
    <property type="project" value="EnsemblMetazoa"/>
</dbReference>
<dbReference type="SUPFAM" id="SSF140741">
    <property type="entry name" value="RUN domain-like"/>
    <property type="match status" value="1"/>
</dbReference>
<evidence type="ECO:0000259" key="4">
    <source>
        <dbReference type="PROSITE" id="PS50086"/>
    </source>
</evidence>
<dbReference type="EnsemblMetazoa" id="OVOC12316.1">
    <property type="protein sequence ID" value="OVOC12316.1"/>
    <property type="gene ID" value="WBGene00249125"/>
</dbReference>
<dbReference type="GO" id="GO:0000138">
    <property type="term" value="C:Golgi trans cisterna"/>
    <property type="evidence" value="ECO:0007669"/>
    <property type="project" value="EnsemblMetazoa"/>
</dbReference>
<feature type="transmembrane region" description="Helical" evidence="3">
    <location>
        <begin position="856"/>
        <end position="880"/>
    </location>
</feature>
<evidence type="ECO:0000313" key="7">
    <source>
        <dbReference type="Proteomes" id="UP000024404"/>
    </source>
</evidence>
<name>A0A8R1XNG2_ONCVO</name>
<evidence type="ECO:0000256" key="2">
    <source>
        <dbReference type="ARBA" id="ARBA00034124"/>
    </source>
</evidence>
<reference evidence="7" key="1">
    <citation type="submission" date="2013-10" db="EMBL/GenBank/DDBJ databases">
        <title>Genome sequencing of Onchocerca volvulus.</title>
        <authorList>
            <person name="Cotton J."/>
            <person name="Tsai J."/>
            <person name="Stanley E."/>
            <person name="Tracey A."/>
            <person name="Holroyd N."/>
            <person name="Lustigman S."/>
            <person name="Berriman M."/>
        </authorList>
    </citation>
    <scope>NUCLEOTIDE SEQUENCE</scope>
</reference>
<sequence length="934" mass="107309">MNRVAHLVRHSSAWETIMTRSESISTERKISESGIGSETSQTSSTVSFDFDFGPPSEISRRKERLLNTLKKEVKIIMEESVNRKVVNAKSTYVTSLCAAVEQCLLDGLKRRLLGLFGERSTYALLHSIAKFCPEAATVLTLTVKAQDDEIASCPSPYLWIRFALLAKLLPSIIGFIHSSMHCRRYYEKNSLMLDATKGGVVAALLVGPCAIDYTMMDYQYDPYEEPLAGELVERHRNIHSCSVTPPTPKRPPLTVMKRGSSIVTSVDSCSSPMCTFGRDYVYSLHQNVKASLLYGKNNVTAAISPDGPPMKGYLSLHQNSPGNVTVKWSPNQLIHSSSQPSSASYNDIPCDGDWLWRHIINININDIIYIHIHQYSENLPTTLIFVGGDGVQQSPMEFPAGHHVLAFLSCLESGLAPYNRLDPPLWISKEKGKILPKLRRRSSMNFDTISKTSSNEEMILHDYVFRIVPTCAPPLLLKQPSVFDEAAMCEILTIDDSIAKLRKRDEKRTVSESEVDELMRRNIKKACSSMRMQILARTFYGWLAYCGHLRTIRNHLACLVDSKAVVEETTGPVNEDFWKECRNSKSEKMEKEFLSRTYRYGINGMEPSILRRKVWPYLLGLVSWTEDFEQLKNTYRAKYYNDVVEWEKIEKIIRERDQEAFAAARLRYHTFNAETNVSFQETSLNNEVFEESDETDRGEKNIEEEDLLAKFSANLHRIEKDVERCDRSSAYFAKKENLQKLKTVMCTYVWRNLNEGYTQGMCDLAAPLLVILDDEPLVLACFDRLMLRMKQNFPQRTGMDDNLAYMNSLLQVMDPEFFEYIAKDGDATHLSFTYRWFLLDFKREFTYSQIFRVWEVIWAASSLVTTHFHLFFALAMIIAYRHIIIDNRMDFTDVIKFYNEMAERHNVDEILDSARNLLGRLQLIIMELEPIKND</sequence>
<dbReference type="InterPro" id="IPR000195">
    <property type="entry name" value="Rab-GAP-TBC_dom"/>
</dbReference>
<dbReference type="Gene3D" id="1.10.8.270">
    <property type="entry name" value="putative rabgap domain of human tbc1 domain family member 14 like domains"/>
    <property type="match status" value="1"/>
</dbReference>
<evidence type="ECO:0000256" key="1">
    <source>
        <dbReference type="ARBA" id="ARBA00022468"/>
    </source>
</evidence>
<dbReference type="EMBL" id="CMVM020000435">
    <property type="status" value="NOT_ANNOTATED_CDS"/>
    <property type="molecule type" value="Genomic_DNA"/>
</dbReference>
<dbReference type="Gene3D" id="2.30.29.230">
    <property type="match status" value="1"/>
</dbReference>
<dbReference type="CDD" id="cd15784">
    <property type="entry name" value="PH_RUTBC"/>
    <property type="match status" value="1"/>
</dbReference>
<dbReference type="Pfam" id="PF12068">
    <property type="entry name" value="PH_RBD"/>
    <property type="match status" value="1"/>
</dbReference>
<dbReference type="PROSITE" id="PS50086">
    <property type="entry name" value="TBC_RABGAP"/>
    <property type="match status" value="1"/>
</dbReference>
<keyword evidence="3" id="KW-1133">Transmembrane helix</keyword>
<dbReference type="SMART" id="SM00164">
    <property type="entry name" value="TBC"/>
    <property type="match status" value="1"/>
</dbReference>
<accession>A0A8R1XNG2</accession>
<protein>
    <recommendedName>
        <fullName evidence="8">Rab-GAP TBC domain-containing protein</fullName>
    </recommendedName>
</protein>
<dbReference type="PROSITE" id="PS50826">
    <property type="entry name" value="RUN"/>
    <property type="match status" value="1"/>
</dbReference>
<dbReference type="FunFam" id="1.10.8.270:FF:000064">
    <property type="entry name" value="Small G protein-signaling modulator 1b"/>
    <property type="match status" value="1"/>
</dbReference>
<feature type="domain" description="RUN" evidence="5">
    <location>
        <begin position="87"/>
        <end position="221"/>
    </location>
</feature>
<dbReference type="PANTHER" id="PTHR22957:SF502">
    <property type="entry name" value="SMALL G PROTEIN SIGNALING MODULATOR 2-RELATED"/>
    <property type="match status" value="1"/>
</dbReference>
<keyword evidence="3" id="KW-0812">Transmembrane</keyword>
<dbReference type="InterPro" id="IPR035969">
    <property type="entry name" value="Rab-GAP_TBC_sf"/>
</dbReference>
<comment type="similarity">
    <text evidence="2">Belongs to the RUTBC family.</text>
</comment>
<dbReference type="GO" id="GO:0005797">
    <property type="term" value="C:Golgi medial cisterna"/>
    <property type="evidence" value="ECO:0007669"/>
    <property type="project" value="EnsemblMetazoa"/>
</dbReference>
<feature type="domain" description="Rab-GAP TBC" evidence="4">
    <location>
        <begin position="605"/>
        <end position="861"/>
    </location>
</feature>
<keyword evidence="3" id="KW-0472">Membrane</keyword>
<proteinExistence type="inferred from homology"/>
<dbReference type="Pfam" id="PF00566">
    <property type="entry name" value="RabGAP-TBC"/>
    <property type="match status" value="1"/>
</dbReference>
<dbReference type="GO" id="GO:0005096">
    <property type="term" value="F:GTPase activator activity"/>
    <property type="evidence" value="ECO:0007669"/>
    <property type="project" value="UniProtKB-KW"/>
</dbReference>
<dbReference type="SMART" id="SM00593">
    <property type="entry name" value="RUN"/>
    <property type="match status" value="1"/>
</dbReference>
<dbReference type="Gene3D" id="1.10.472.80">
    <property type="entry name" value="Ypt/Rab-GAP domain of gyp1p, domain 3"/>
    <property type="match status" value="1"/>
</dbReference>
<dbReference type="InterPro" id="IPR037745">
    <property type="entry name" value="SGSM1/2"/>
</dbReference>
<evidence type="ECO:0000256" key="3">
    <source>
        <dbReference type="SAM" id="Phobius"/>
    </source>
</evidence>
<dbReference type="InterPro" id="IPR021935">
    <property type="entry name" value="SGSM1/2_RBD"/>
</dbReference>
<dbReference type="Pfam" id="PF02759">
    <property type="entry name" value="RUN"/>
    <property type="match status" value="1"/>
</dbReference>
<dbReference type="GO" id="GO:0031267">
    <property type="term" value="F:small GTPase binding"/>
    <property type="evidence" value="ECO:0007669"/>
    <property type="project" value="EnsemblMetazoa"/>
</dbReference>
<organism evidence="6 7">
    <name type="scientific">Onchocerca volvulus</name>
    <dbReference type="NCBI Taxonomy" id="6282"/>
    <lineage>
        <taxon>Eukaryota</taxon>
        <taxon>Metazoa</taxon>
        <taxon>Ecdysozoa</taxon>
        <taxon>Nematoda</taxon>
        <taxon>Chromadorea</taxon>
        <taxon>Rhabditida</taxon>
        <taxon>Spirurina</taxon>
        <taxon>Spiruromorpha</taxon>
        <taxon>Filarioidea</taxon>
        <taxon>Onchocercidae</taxon>
        <taxon>Onchocerca</taxon>
    </lineage>
</organism>
<evidence type="ECO:0000259" key="5">
    <source>
        <dbReference type="PROSITE" id="PS50826"/>
    </source>
</evidence>
<reference evidence="6" key="2">
    <citation type="submission" date="2022-06" db="UniProtKB">
        <authorList>
            <consortium name="EnsemblMetazoa"/>
        </authorList>
    </citation>
    <scope>IDENTIFICATION</scope>
</reference>
<dbReference type="InterPro" id="IPR004012">
    <property type="entry name" value="Run_dom"/>
</dbReference>
<dbReference type="SUPFAM" id="SSF47923">
    <property type="entry name" value="Ypt/Rab-GAP domain of gyp1p"/>
    <property type="match status" value="2"/>
</dbReference>
<dbReference type="GO" id="GO:0005769">
    <property type="term" value="C:early endosome"/>
    <property type="evidence" value="ECO:0007669"/>
    <property type="project" value="EnsemblMetazoa"/>
</dbReference>
<dbReference type="PANTHER" id="PTHR22957">
    <property type="entry name" value="TBC1 DOMAIN FAMILY MEMBER GTPASE-ACTIVATING PROTEIN"/>
    <property type="match status" value="1"/>
</dbReference>
<dbReference type="Gene3D" id="1.20.58.900">
    <property type="match status" value="1"/>
</dbReference>
<keyword evidence="7" id="KW-1185">Reference proteome</keyword>
<dbReference type="InterPro" id="IPR037213">
    <property type="entry name" value="Run_dom_sf"/>
</dbReference>